<keyword evidence="6" id="KW-0732">Signal</keyword>
<feature type="signal peptide" evidence="6">
    <location>
        <begin position="1"/>
        <end position="24"/>
    </location>
</feature>
<evidence type="ECO:0000256" key="6">
    <source>
        <dbReference type="SAM" id="SignalP"/>
    </source>
</evidence>
<feature type="domain" description="TonB-dependent receptor plug" evidence="8">
    <location>
        <begin position="91"/>
        <end position="192"/>
    </location>
</feature>
<gene>
    <name evidence="9" type="ORF">LPB140_03110</name>
</gene>
<feature type="region of interest" description="Disordered" evidence="5">
    <location>
        <begin position="25"/>
        <end position="73"/>
    </location>
</feature>
<dbReference type="EMBL" id="CP018154">
    <property type="protein sequence ID" value="APG61976.1"/>
    <property type="molecule type" value="Genomic_DNA"/>
</dbReference>
<evidence type="ECO:0000256" key="3">
    <source>
        <dbReference type="ARBA" id="ARBA00023237"/>
    </source>
</evidence>
<dbReference type="PANTHER" id="PTHR40980">
    <property type="entry name" value="PLUG DOMAIN-CONTAINING PROTEIN"/>
    <property type="match status" value="1"/>
</dbReference>
<evidence type="ECO:0000313" key="9">
    <source>
        <dbReference type="EMBL" id="APG61976.1"/>
    </source>
</evidence>
<evidence type="ECO:0000256" key="5">
    <source>
        <dbReference type="SAM" id="MobiDB-lite"/>
    </source>
</evidence>
<evidence type="ECO:0000256" key="2">
    <source>
        <dbReference type="ARBA" id="ARBA00023136"/>
    </source>
</evidence>
<feature type="chain" id="PRO_5012476295" evidence="6">
    <location>
        <begin position="25"/>
        <end position="921"/>
    </location>
</feature>
<dbReference type="InterPro" id="IPR037066">
    <property type="entry name" value="Plug_dom_sf"/>
</dbReference>
<dbReference type="RefSeq" id="WP_072558624.1">
    <property type="nucleotide sequence ID" value="NZ_CP018154.1"/>
</dbReference>
<dbReference type="InterPro" id="IPR000531">
    <property type="entry name" value="Beta-barrel_TonB"/>
</dbReference>
<dbReference type="Proteomes" id="UP000242561">
    <property type="component" value="Chromosome"/>
</dbReference>
<dbReference type="PANTHER" id="PTHR40980:SF5">
    <property type="entry name" value="TONB-DEPENDENT RECEPTOR"/>
    <property type="match status" value="1"/>
</dbReference>
<reference evidence="9 10" key="1">
    <citation type="submission" date="2016-11" db="EMBL/GenBank/DDBJ databases">
        <title>Sphingorhabdus sp. LPB0140, isolated from marine environment.</title>
        <authorList>
            <person name="Kim E."/>
            <person name="Yi H."/>
        </authorList>
    </citation>
    <scope>NUCLEOTIDE SEQUENCE [LARGE SCALE GENOMIC DNA]</scope>
    <source>
        <strain evidence="9 10">LPB0140</strain>
    </source>
</reference>
<dbReference type="AlphaFoldDB" id="A0A1L3JA11"/>
<dbReference type="Pfam" id="PF07715">
    <property type="entry name" value="Plug"/>
    <property type="match status" value="1"/>
</dbReference>
<protein>
    <submittedName>
        <fullName evidence="9">TonB-dependent receptor</fullName>
    </submittedName>
</protein>
<dbReference type="SUPFAM" id="SSF56935">
    <property type="entry name" value="Porins"/>
    <property type="match status" value="1"/>
</dbReference>
<keyword evidence="2 4" id="KW-0472">Membrane</keyword>
<keyword evidence="3" id="KW-0998">Cell outer membrane</keyword>
<accession>A0A1L3JA11</accession>
<dbReference type="InterPro" id="IPR012910">
    <property type="entry name" value="Plug_dom"/>
</dbReference>
<dbReference type="STRING" id="1913578.LPB140_03110"/>
<dbReference type="OrthoDB" id="9768470at2"/>
<dbReference type="Gene3D" id="2.170.130.10">
    <property type="entry name" value="TonB-dependent receptor, plug domain"/>
    <property type="match status" value="1"/>
</dbReference>
<dbReference type="InterPro" id="IPR036942">
    <property type="entry name" value="Beta-barrel_TonB_sf"/>
</dbReference>
<dbReference type="KEGG" id="sphl:LPB140_03110"/>
<proteinExistence type="inferred from homology"/>
<dbReference type="Gene3D" id="2.40.170.20">
    <property type="entry name" value="TonB-dependent receptor, beta-barrel domain"/>
    <property type="match status" value="1"/>
</dbReference>
<keyword evidence="9" id="KW-0675">Receptor</keyword>
<comment type="subcellular location">
    <subcellularLocation>
        <location evidence="1 4">Cell outer membrane</location>
    </subcellularLocation>
</comment>
<evidence type="ECO:0000256" key="1">
    <source>
        <dbReference type="ARBA" id="ARBA00004442"/>
    </source>
</evidence>
<keyword evidence="4" id="KW-0798">TonB box</keyword>
<organism evidence="9 10">
    <name type="scientific">Sphingorhabdus lutea</name>
    <dbReference type="NCBI Taxonomy" id="1913578"/>
    <lineage>
        <taxon>Bacteria</taxon>
        <taxon>Pseudomonadati</taxon>
        <taxon>Pseudomonadota</taxon>
        <taxon>Alphaproteobacteria</taxon>
        <taxon>Sphingomonadales</taxon>
        <taxon>Sphingomonadaceae</taxon>
        <taxon>Sphingorhabdus</taxon>
    </lineage>
</organism>
<feature type="domain" description="TonB-dependent receptor-like beta-barrel" evidence="7">
    <location>
        <begin position="392"/>
        <end position="820"/>
    </location>
</feature>
<dbReference type="Pfam" id="PF00593">
    <property type="entry name" value="TonB_dep_Rec_b-barrel"/>
    <property type="match status" value="1"/>
</dbReference>
<name>A0A1L3JA11_9SPHN</name>
<keyword evidence="10" id="KW-1185">Reference proteome</keyword>
<evidence type="ECO:0000256" key="4">
    <source>
        <dbReference type="RuleBase" id="RU003357"/>
    </source>
</evidence>
<evidence type="ECO:0000259" key="8">
    <source>
        <dbReference type="Pfam" id="PF07715"/>
    </source>
</evidence>
<dbReference type="GO" id="GO:0009279">
    <property type="term" value="C:cell outer membrane"/>
    <property type="evidence" value="ECO:0007669"/>
    <property type="project" value="UniProtKB-SubCell"/>
</dbReference>
<evidence type="ECO:0000313" key="10">
    <source>
        <dbReference type="Proteomes" id="UP000242561"/>
    </source>
</evidence>
<evidence type="ECO:0000259" key="7">
    <source>
        <dbReference type="Pfam" id="PF00593"/>
    </source>
</evidence>
<sequence>MRKIQLFTTLLLATSSLCAKPALAYDNSPANADLPEQPSEDAPAATVEEAPVTTGADAPETSDAEVEISSPGGDDYGGEIVVRGKYIPDPIRATPEVVSVLSAEDIAKTGEGDIAGALQRVTGLSVVGGRFVYVRGLGERYSLALLNGSALPSPEPLRRVVPLDLFPTSILASTVVQKSYSANYPGEFGGGVINLTTRSAPDEPFFDLGVSISGDSITTGDLGYTYFGSRTDFLGYDNGARALPRPLANAIATGNRVTEGADFSADDIRSITASLSNANTNVIQRNSQMPANWSGDMAAGKSFDLGSAELGLVAVAGISNSWRTRSGLQQLGAQQGDILVASQDFKFVSTENRVVVNGMVNAGLSFDEHKLRLTSIYIHDNLKEARVGSGNNFDTVSPSVSRPEDTIQTGQTSWYERQLFDVQGTGEFRFSDLAIDIRGSYAKSKRDAPYERSYSYTFDETAMDYVNNLRSPGQNARLSFSELDDKVVSGALDISYKLPTSRPVTISGGYAYYLNERSAIRRDFEFFPLGALPLEVAQQRIDYLVSDFNVYNWDLLLRETTGGFGSAAYSANLETHAGYIMAEAELLDGVNINIGARYEDGTQSVTPTALFGLPPLAATSLSNDYWLPAATITWNFADDMQLRLAASKTIARPQFRELAPQPYRDTESSRTFFGNQFLEDSELINAEARYEWYFASGQRFTLAGFFKDIEKPIEATAVQVGSTFLTSFANAPRAQLWGAEVEVEKYIPLYNLSTEGGFFSNRRVAIVANYTYTDSKIIIKPGDTVISFTTAPNAVAADIVFDSTRRLRLTGQSKHLANLQFSLENEDRLSQQSILLTYSSERATNRGPNLTPDFIERPGLRLDVILREAMKIGKQEFEMKFELRNLTGTNYSETQSLGTSTLQINSYDIGTSASLGVTFKY</sequence>
<comment type="similarity">
    <text evidence="4">Belongs to the TonB-dependent receptor family.</text>
</comment>